<proteinExistence type="predicted"/>
<feature type="transmembrane region" description="Helical" evidence="1">
    <location>
        <begin position="63"/>
        <end position="86"/>
    </location>
</feature>
<feature type="transmembrane region" description="Helical" evidence="1">
    <location>
        <begin position="98"/>
        <end position="131"/>
    </location>
</feature>
<comment type="caution">
    <text evidence="2">The sequence shown here is derived from an EMBL/GenBank/DDBJ whole genome shotgun (WGS) entry which is preliminary data.</text>
</comment>
<name>A0A268S0F3_SHOCL</name>
<keyword evidence="1" id="KW-0812">Transmembrane</keyword>
<dbReference type="EMBL" id="NPBS01000055">
    <property type="protein sequence ID" value="PAF25970.1"/>
    <property type="molecule type" value="Genomic_DNA"/>
</dbReference>
<organism evidence="2 3">
    <name type="scientific">Shouchella clausii</name>
    <name type="common">Alkalihalobacillus clausii</name>
    <dbReference type="NCBI Taxonomy" id="79880"/>
    <lineage>
        <taxon>Bacteria</taxon>
        <taxon>Bacillati</taxon>
        <taxon>Bacillota</taxon>
        <taxon>Bacilli</taxon>
        <taxon>Bacillales</taxon>
        <taxon>Bacillaceae</taxon>
        <taxon>Shouchella</taxon>
    </lineage>
</organism>
<dbReference type="AlphaFoldDB" id="A0A268S0F3"/>
<protein>
    <recommendedName>
        <fullName evidence="4">O-antigen ligase domain-containing protein</fullName>
    </recommendedName>
</protein>
<accession>A0A268S0F3</accession>
<feature type="transmembrane region" description="Helical" evidence="1">
    <location>
        <begin position="34"/>
        <end position="51"/>
    </location>
</feature>
<keyword evidence="1" id="KW-0472">Membrane</keyword>
<evidence type="ECO:0000313" key="3">
    <source>
        <dbReference type="Proteomes" id="UP000216133"/>
    </source>
</evidence>
<dbReference type="Proteomes" id="UP000216133">
    <property type="component" value="Unassembled WGS sequence"/>
</dbReference>
<sequence length="149" mass="16638">MNLKGFSNLVFGSFIDRMYRVWPEAFNLIETQNHLIFGGGIGSIGVAQIYFDPLRYNPADSVYIYILVTFGLVGCLGVVLLVLLTMTVSINKKNTHYLLISLIIFLCYGATINVIETVGLSTLIGILIGLFFKERKSKEETLGKEKVSY</sequence>
<gene>
    <name evidence="2" type="ORF">CHH61_10940</name>
</gene>
<reference evidence="2 3" key="1">
    <citation type="submission" date="2017-07" db="EMBL/GenBank/DDBJ databases">
        <title>Isolation and whole genome analysis of endospore-forming bacteria from heroin.</title>
        <authorList>
            <person name="Kalinowski J."/>
            <person name="Ahrens B."/>
            <person name="Al-Dilaimi A."/>
            <person name="Winkler A."/>
            <person name="Wibberg D."/>
            <person name="Schleenbecker U."/>
            <person name="Ruckert C."/>
            <person name="Wolfel R."/>
            <person name="Grass G."/>
        </authorList>
    </citation>
    <scope>NUCLEOTIDE SEQUENCE [LARGE SCALE GENOMIC DNA]</scope>
    <source>
        <strain evidence="2 3">7523-2</strain>
    </source>
</reference>
<evidence type="ECO:0000256" key="1">
    <source>
        <dbReference type="SAM" id="Phobius"/>
    </source>
</evidence>
<keyword evidence="1" id="KW-1133">Transmembrane helix</keyword>
<evidence type="ECO:0000313" key="2">
    <source>
        <dbReference type="EMBL" id="PAF25970.1"/>
    </source>
</evidence>
<evidence type="ECO:0008006" key="4">
    <source>
        <dbReference type="Google" id="ProtNLM"/>
    </source>
</evidence>